<comment type="caution">
    <text evidence="1">The sequence shown here is derived from an EMBL/GenBank/DDBJ whole genome shotgun (WGS) entry which is preliminary data.</text>
</comment>
<keyword evidence="2" id="KW-1185">Reference proteome</keyword>
<proteinExistence type="predicted"/>
<reference evidence="2" key="1">
    <citation type="journal article" date="2020" name="Toxins">
        <title>Phylogenomic Analysis of Secondary Metabolism in the Toxic Cyanobacterial Genera Anabaena, Dolichospermum and Aphanizomenon.</title>
        <authorList>
            <person name="Oesterholm J."/>
            <person name="Popin R.V."/>
            <person name="Fewer D.P."/>
            <person name="Sivonen K."/>
        </authorList>
    </citation>
    <scope>NUCLEOTIDE SEQUENCE [LARGE SCALE GENOMIC DNA]</scope>
    <source>
        <strain evidence="2">UHCC 0037</strain>
    </source>
</reference>
<organism evidence="1 2">
    <name type="scientific">Dolichospermum flos-aquae UHCC 0037</name>
    <dbReference type="NCBI Taxonomy" id="2590026"/>
    <lineage>
        <taxon>Bacteria</taxon>
        <taxon>Bacillati</taxon>
        <taxon>Cyanobacteriota</taxon>
        <taxon>Cyanophyceae</taxon>
        <taxon>Nostocales</taxon>
        <taxon>Aphanizomenonaceae</taxon>
        <taxon>Dolichospermum</taxon>
    </lineage>
</organism>
<evidence type="ECO:0000313" key="1">
    <source>
        <dbReference type="EMBL" id="MTJ44506.1"/>
    </source>
</evidence>
<accession>A0ACC7S844</accession>
<dbReference type="EMBL" id="VILF01000004">
    <property type="protein sequence ID" value="MTJ44506.1"/>
    <property type="molecule type" value="Genomic_DNA"/>
</dbReference>
<dbReference type="Proteomes" id="UP001517388">
    <property type="component" value="Unassembled WGS sequence"/>
</dbReference>
<name>A0ACC7S844_DOLFA</name>
<evidence type="ECO:0000313" key="2">
    <source>
        <dbReference type="Proteomes" id="UP001517388"/>
    </source>
</evidence>
<protein>
    <submittedName>
        <fullName evidence="1">Cytochrome P450</fullName>
    </submittedName>
</protein>
<gene>
    <name evidence="1" type="ORF">FJR39_15525</name>
</gene>
<sequence length="456" mass="51242">MSYLERYDSIPTENVADRVKVVNQGVWTDWQGLFKELREKRPIFLTPKFTLVSLFPDVQEVLSRSEHFSVRTFAPKMDPVFGPCMLARDNTEHNWQEKSIMRSMLQLEDLPLVRKKAGEITKSRLDESAKTGKIEVVRELGKYVPIKICGDYFGFPGPDLETMYRWAKATQDDMFRNLTNDPKIHEASVQAGQEMRVYLGQLLAQKKAQIAQDLPKSIDDLSSGEIFQGWLKSIFSPGTSTSNKNSQNSKSTAPADIFTRLANTTFASDIDFDETKIISHMIILLVGSIEGTAQVITQGLEQILKRPEIFAKALAAAQADDNQTFDKYVWEAVRFNPFSPFLVRFCEADYTLAAGTPRETRIPAKSIVLAGVGSAMFDGAVVTNPDEFSIERPKYNYMHFGYGSHTCLGEHLGGVIVPEVIKQILLRPGIKLLPGDEGKVEYQGYIPGRFVIGYDK</sequence>